<dbReference type="EMBL" id="JACRSZ010000011">
    <property type="protein sequence ID" value="MBC8573687.1"/>
    <property type="molecule type" value="Genomic_DNA"/>
</dbReference>
<evidence type="ECO:0000313" key="3">
    <source>
        <dbReference type="Proteomes" id="UP000657421"/>
    </source>
</evidence>
<keyword evidence="2" id="KW-0547">Nucleotide-binding</keyword>
<comment type="caution">
    <text evidence="2">The sequence shown here is derived from an EMBL/GenBank/DDBJ whole genome shotgun (WGS) entry which is preliminary data.</text>
</comment>
<organism evidence="2 3">
    <name type="scientific">Jingyaoa shaoxingensis</name>
    <dbReference type="NCBI Taxonomy" id="2763671"/>
    <lineage>
        <taxon>Bacteria</taxon>
        <taxon>Bacillati</taxon>
        <taxon>Bacillota</taxon>
        <taxon>Clostridia</taxon>
        <taxon>Lachnospirales</taxon>
        <taxon>Lachnospiraceae</taxon>
        <taxon>Jingyaoa</taxon>
    </lineage>
</organism>
<reference evidence="2 3" key="1">
    <citation type="submission" date="2020-08" db="EMBL/GenBank/DDBJ databases">
        <title>Genome public.</title>
        <authorList>
            <person name="Liu C."/>
            <person name="Sun Q."/>
        </authorList>
    </citation>
    <scope>NUCLEOTIDE SEQUENCE [LARGE SCALE GENOMIC DNA]</scope>
    <source>
        <strain evidence="2 3">NSJ-46</strain>
    </source>
</reference>
<dbReference type="SUPFAM" id="SSF52540">
    <property type="entry name" value="P-loop containing nucleoside triphosphate hydrolases"/>
    <property type="match status" value="1"/>
</dbReference>
<proteinExistence type="predicted"/>
<dbReference type="InterPro" id="IPR027417">
    <property type="entry name" value="P-loop_NTPase"/>
</dbReference>
<keyword evidence="3" id="KW-1185">Reference proteome</keyword>
<gene>
    <name evidence="2" type="ORF">H8716_11425</name>
</gene>
<dbReference type="PANTHER" id="PTHR30050">
    <property type="entry name" value="CHROMOSOMAL REPLICATION INITIATOR PROTEIN DNAA"/>
    <property type="match status" value="1"/>
</dbReference>
<name>A0ABR7NCW7_9FIRM</name>
<accession>A0ABR7NCW7</accession>
<dbReference type="Proteomes" id="UP000657421">
    <property type="component" value="Unassembled WGS sequence"/>
</dbReference>
<keyword evidence="2" id="KW-0067">ATP-binding</keyword>
<dbReference type="Pfam" id="PF01695">
    <property type="entry name" value="IstB_IS21"/>
    <property type="match status" value="1"/>
</dbReference>
<dbReference type="NCBIfam" id="NF005992">
    <property type="entry name" value="PRK08116.1"/>
    <property type="match status" value="1"/>
</dbReference>
<dbReference type="CDD" id="cd00009">
    <property type="entry name" value="AAA"/>
    <property type="match status" value="1"/>
</dbReference>
<dbReference type="Gene3D" id="3.40.50.300">
    <property type="entry name" value="P-loop containing nucleotide triphosphate hydrolases"/>
    <property type="match status" value="1"/>
</dbReference>
<dbReference type="GO" id="GO:0005524">
    <property type="term" value="F:ATP binding"/>
    <property type="evidence" value="ECO:0007669"/>
    <property type="project" value="UniProtKB-KW"/>
</dbReference>
<dbReference type="InterPro" id="IPR002611">
    <property type="entry name" value="IstB_ATP-bd"/>
</dbReference>
<dbReference type="PANTHER" id="PTHR30050:SF4">
    <property type="entry name" value="ATP-BINDING PROTEIN RV3427C IN INSERTION SEQUENCE-RELATED"/>
    <property type="match status" value="1"/>
</dbReference>
<sequence length="278" mass="32059">MDVTSYLPIEQSKNAENVKDGDYQKDGLWYCGVCHRPKQHRIELGSFKRTVWCICQCDADRLQERKEKDDYEERMRYVQRLKMASCMPRDCMEASFSEYRVRKENEKAFNIAKRYVERFGTMKQEAQGLLLYGPLGTGKSYTAACIANALMEQSVPVIMTSFVEILKDIQGRGSKEAEYMDALNAATLLIIDDLGAERDSAYAVEKVYSVIDRRVRSGKPMILTTNLKVQDMVGCADLSLRRIYDRIFEKCYPVEMLGTSFRLEEAARRQAQMKMLFA</sequence>
<dbReference type="RefSeq" id="WP_249308976.1">
    <property type="nucleotide sequence ID" value="NZ_JACRSZ010000011.1"/>
</dbReference>
<feature type="domain" description="IstB-like ATP-binding" evidence="1">
    <location>
        <begin position="79"/>
        <end position="265"/>
    </location>
</feature>
<evidence type="ECO:0000259" key="1">
    <source>
        <dbReference type="Pfam" id="PF01695"/>
    </source>
</evidence>
<evidence type="ECO:0000313" key="2">
    <source>
        <dbReference type="EMBL" id="MBC8573687.1"/>
    </source>
</evidence>
<protein>
    <submittedName>
        <fullName evidence="2">ATP-binding protein</fullName>
    </submittedName>
</protein>